<evidence type="ECO:0000259" key="1">
    <source>
        <dbReference type="PROSITE" id="PS50191"/>
    </source>
</evidence>
<dbReference type="InterPro" id="IPR036273">
    <property type="entry name" value="CRAL/TRIO_N_dom_sf"/>
</dbReference>
<reference evidence="2 3" key="1">
    <citation type="submission" date="2024-03" db="EMBL/GenBank/DDBJ databases">
        <title>Adaptation during the transition from Ophiocordyceps entomopathogen to insect associate is accompanied by gene loss and intensified selection.</title>
        <authorList>
            <person name="Ward C.M."/>
            <person name="Onetto C.A."/>
            <person name="Borneman A.R."/>
        </authorList>
    </citation>
    <scope>NUCLEOTIDE SEQUENCE [LARGE SCALE GENOMIC DNA]</scope>
    <source>
        <strain evidence="2">AWRI1</strain>
        <tissue evidence="2">Single Adult Female</tissue>
    </source>
</reference>
<evidence type="ECO:0000313" key="3">
    <source>
        <dbReference type="Proteomes" id="UP001367676"/>
    </source>
</evidence>
<accession>A0AAN9T974</accession>
<dbReference type="InterPro" id="IPR001251">
    <property type="entry name" value="CRAL-TRIO_dom"/>
</dbReference>
<organism evidence="2 3">
    <name type="scientific">Parthenolecanium corni</name>
    <dbReference type="NCBI Taxonomy" id="536013"/>
    <lineage>
        <taxon>Eukaryota</taxon>
        <taxon>Metazoa</taxon>
        <taxon>Ecdysozoa</taxon>
        <taxon>Arthropoda</taxon>
        <taxon>Hexapoda</taxon>
        <taxon>Insecta</taxon>
        <taxon>Pterygota</taxon>
        <taxon>Neoptera</taxon>
        <taxon>Paraneoptera</taxon>
        <taxon>Hemiptera</taxon>
        <taxon>Sternorrhyncha</taxon>
        <taxon>Coccoidea</taxon>
        <taxon>Coccidae</taxon>
        <taxon>Parthenolecanium</taxon>
    </lineage>
</organism>
<dbReference type="SUPFAM" id="SSF46938">
    <property type="entry name" value="CRAL/TRIO N-terminal domain"/>
    <property type="match status" value="1"/>
</dbReference>
<dbReference type="InterPro" id="IPR036865">
    <property type="entry name" value="CRAL-TRIO_dom_sf"/>
</dbReference>
<dbReference type="Proteomes" id="UP001367676">
    <property type="component" value="Unassembled WGS sequence"/>
</dbReference>
<keyword evidence="3" id="KW-1185">Reference proteome</keyword>
<gene>
    <name evidence="2" type="ORF">V9T40_012266</name>
</gene>
<dbReference type="Gene3D" id="3.40.525.10">
    <property type="entry name" value="CRAL-TRIO lipid binding domain"/>
    <property type="match status" value="1"/>
</dbReference>
<dbReference type="PROSITE" id="PS50191">
    <property type="entry name" value="CRAL_TRIO"/>
    <property type="match status" value="1"/>
</dbReference>
<dbReference type="EMBL" id="JBBCAQ010000036">
    <property type="protein sequence ID" value="KAK7575980.1"/>
    <property type="molecule type" value="Genomic_DNA"/>
</dbReference>
<evidence type="ECO:0000313" key="2">
    <source>
        <dbReference type="EMBL" id="KAK7575980.1"/>
    </source>
</evidence>
<comment type="caution">
    <text evidence="2">The sequence shown here is derived from an EMBL/GenBank/DDBJ whole genome shotgun (WGS) entry which is preliminary data.</text>
</comment>
<dbReference type="Pfam" id="PF00650">
    <property type="entry name" value="CRAL_TRIO"/>
    <property type="match status" value="1"/>
</dbReference>
<dbReference type="PANTHER" id="PTHR10174:SF222">
    <property type="entry name" value="GH10083P-RELATED"/>
    <property type="match status" value="1"/>
</dbReference>
<dbReference type="PANTHER" id="PTHR10174">
    <property type="entry name" value="ALPHA-TOCOPHEROL TRANSFER PROTEIN-RELATED"/>
    <property type="match status" value="1"/>
</dbReference>
<dbReference type="GO" id="GO:0016020">
    <property type="term" value="C:membrane"/>
    <property type="evidence" value="ECO:0007669"/>
    <property type="project" value="TreeGrafter"/>
</dbReference>
<dbReference type="AlphaFoldDB" id="A0AAN9T974"/>
<proteinExistence type="predicted"/>
<dbReference type="GO" id="GO:1902936">
    <property type="term" value="F:phosphatidylinositol bisphosphate binding"/>
    <property type="evidence" value="ECO:0007669"/>
    <property type="project" value="TreeGrafter"/>
</dbReference>
<sequence>MYLEKCSESQLKEIYQEFNITEESLKRDVNYLMEWMEKQPHLPNIKDEELISHTLIQCKNSIERTKKQLDSYYCTKALLPVLFTNRDPTDETFTMTFNSGCPATPLPKLTPDGYRIFIYRCLENENSHLSTPDQFMKMAFMNTIISMKGDLSRKLIFIHDFQKISMSLASTLFTSMTKYSTANTKVNTFRIHQVHLIVNLNPTLSTFVNVVKSLMSKKVADRIVLWNNEMPDLTTMFPAEILPEDYGGKEKPLSQLHEMYYQYICEFRDWLAWEETQKADLSKRIDDLYKTSMDESLDGSFRQLIID</sequence>
<feature type="domain" description="CRAL-TRIO" evidence="1">
    <location>
        <begin position="111"/>
        <end position="254"/>
    </location>
</feature>
<dbReference type="SUPFAM" id="SSF52087">
    <property type="entry name" value="CRAL/TRIO domain"/>
    <property type="match status" value="1"/>
</dbReference>
<protein>
    <recommendedName>
        <fullName evidence="1">CRAL-TRIO domain-containing protein</fullName>
    </recommendedName>
</protein>
<name>A0AAN9T974_9HEMI</name>
<dbReference type="CDD" id="cd00170">
    <property type="entry name" value="SEC14"/>
    <property type="match status" value="1"/>
</dbReference>